<dbReference type="Pfam" id="PF04539">
    <property type="entry name" value="Sigma70_r3"/>
    <property type="match status" value="1"/>
</dbReference>
<feature type="domain" description="RNA polymerase sigma-70" evidence="6">
    <location>
        <begin position="120"/>
        <end position="133"/>
    </location>
</feature>
<proteinExistence type="inferred from homology"/>
<comment type="caution">
    <text evidence="7">The sequence shown here is derived from an EMBL/GenBank/DDBJ whole genome shotgun (WGS) entry which is preliminary data.</text>
</comment>
<dbReference type="InterPro" id="IPR000943">
    <property type="entry name" value="RNA_pol_sigma70"/>
</dbReference>
<sequence length="328" mass="37747">MPTAKTNQTQSQPTLNADMVRTYLHEIGRVPLLTHEQEIIYGKQVQRMMSLLEAKEALSKQLGREPDRLEWADSVNLSENELDRALKTGDRAKRKMIEANLRLVVAIAKKYQKRNMEFLDLIQEGSLGLERGVEKFDPTKGYKFSTYAYWWIRQAITRAIAQQARTIRLPIHITEKLNKIKRTQRELAQKLGRSATPAEIGLELELEPAQIREYLSMARQPISLDVRVGDNQDTELSELLEDSGVSPDTFITQELLRQDLANLLAELTPQQREVITLRFGLTDGKELSLAKIGQRMNISRERVRQLEHQALAHLRRRRANVKEYIVAS</sequence>
<evidence type="ECO:0000259" key="6">
    <source>
        <dbReference type="PROSITE" id="PS00715"/>
    </source>
</evidence>
<evidence type="ECO:0000256" key="3">
    <source>
        <dbReference type="ARBA" id="ARBA00023082"/>
    </source>
</evidence>
<dbReference type="InterPro" id="IPR013325">
    <property type="entry name" value="RNA_pol_sigma_r2"/>
</dbReference>
<dbReference type="PANTHER" id="PTHR30603:SF60">
    <property type="entry name" value="RNA POLYMERASE SIGMA FACTOR RPOD"/>
    <property type="match status" value="1"/>
</dbReference>
<evidence type="ECO:0000313" key="7">
    <source>
        <dbReference type="EMBL" id="TRV08595.1"/>
    </source>
</evidence>
<accession>A0A552KL48</accession>
<comment type="similarity">
    <text evidence="1">Belongs to the sigma-70 factor family.</text>
</comment>
<evidence type="ECO:0000256" key="2">
    <source>
        <dbReference type="ARBA" id="ARBA00023015"/>
    </source>
</evidence>
<dbReference type="PROSITE" id="PS00715">
    <property type="entry name" value="SIGMA70_1"/>
    <property type="match status" value="1"/>
</dbReference>
<evidence type="ECO:0000256" key="4">
    <source>
        <dbReference type="ARBA" id="ARBA00023125"/>
    </source>
</evidence>
<dbReference type="FunFam" id="1.10.601.10:FF:000001">
    <property type="entry name" value="RNA polymerase sigma factor SigA"/>
    <property type="match status" value="1"/>
</dbReference>
<keyword evidence="2" id="KW-0805">Transcription regulation</keyword>
<dbReference type="Pfam" id="PF04545">
    <property type="entry name" value="Sigma70_r4"/>
    <property type="match status" value="1"/>
</dbReference>
<dbReference type="InterPro" id="IPR013324">
    <property type="entry name" value="RNA_pol_sigma_r3/r4-like"/>
</dbReference>
<dbReference type="GO" id="GO:0006352">
    <property type="term" value="P:DNA-templated transcription initiation"/>
    <property type="evidence" value="ECO:0007669"/>
    <property type="project" value="InterPro"/>
</dbReference>
<evidence type="ECO:0000256" key="5">
    <source>
        <dbReference type="ARBA" id="ARBA00023163"/>
    </source>
</evidence>
<evidence type="ECO:0000256" key="1">
    <source>
        <dbReference type="ARBA" id="ARBA00007788"/>
    </source>
</evidence>
<dbReference type="NCBIfam" id="NF004615">
    <property type="entry name" value="PRK05949.1"/>
    <property type="match status" value="1"/>
</dbReference>
<keyword evidence="3" id="KW-0731">Sigma factor</keyword>
<dbReference type="InterPro" id="IPR050239">
    <property type="entry name" value="Sigma-70_RNA_pol_init_factors"/>
</dbReference>
<protein>
    <submittedName>
        <fullName evidence="7">RNA polymerase sigma factor, RpoD/SigA family</fullName>
    </submittedName>
</protein>
<name>A0A552KL48_9CHRO</name>
<dbReference type="Proteomes" id="UP000315868">
    <property type="component" value="Unassembled WGS sequence"/>
</dbReference>
<dbReference type="InterPro" id="IPR007624">
    <property type="entry name" value="RNA_pol_sigma70_r3"/>
</dbReference>
<dbReference type="GO" id="GO:0016987">
    <property type="term" value="F:sigma factor activity"/>
    <property type="evidence" value="ECO:0007669"/>
    <property type="project" value="UniProtKB-KW"/>
</dbReference>
<reference evidence="7 8" key="1">
    <citation type="submission" date="2019-01" db="EMBL/GenBank/DDBJ databases">
        <title>Coherence of Microcystis species and biogeography revealed through population genomics.</title>
        <authorList>
            <person name="Perez-Carrascal O.M."/>
            <person name="Terrat Y."/>
            <person name="Giani A."/>
            <person name="Fortin N."/>
            <person name="Tromas N."/>
            <person name="Shapiro B.J."/>
        </authorList>
    </citation>
    <scope>NUCLEOTIDE SEQUENCE [LARGE SCALE GENOMIC DNA]</scope>
    <source>
        <strain evidence="7">Mf_QC_C_20070823_S10D</strain>
    </source>
</reference>
<dbReference type="InterPro" id="IPR007627">
    <property type="entry name" value="RNA_pol_sigma70_r2"/>
</dbReference>
<dbReference type="SUPFAM" id="SSF88946">
    <property type="entry name" value="Sigma2 domain of RNA polymerase sigma factors"/>
    <property type="match status" value="1"/>
</dbReference>
<keyword evidence="5" id="KW-0804">Transcription</keyword>
<dbReference type="CDD" id="cd06171">
    <property type="entry name" value="Sigma70_r4"/>
    <property type="match status" value="1"/>
</dbReference>
<dbReference type="Pfam" id="PF04542">
    <property type="entry name" value="Sigma70_r2"/>
    <property type="match status" value="1"/>
</dbReference>
<dbReference type="AlphaFoldDB" id="A0A552KL48"/>
<gene>
    <name evidence="7" type="ORF">EWV45_17495</name>
</gene>
<dbReference type="PANTHER" id="PTHR30603">
    <property type="entry name" value="RNA POLYMERASE SIGMA FACTOR RPO"/>
    <property type="match status" value="1"/>
</dbReference>
<dbReference type="InterPro" id="IPR017848">
    <property type="entry name" value="RNA_pol_sigma_RpoD/SigA_cyanob"/>
</dbReference>
<dbReference type="PRINTS" id="PR00046">
    <property type="entry name" value="SIGMA70FCT"/>
</dbReference>
<organism evidence="7 8">
    <name type="scientific">Microcystis flos-aquae Mf_QC_C_20070823_S10D</name>
    <dbReference type="NCBI Taxonomy" id="2486236"/>
    <lineage>
        <taxon>Bacteria</taxon>
        <taxon>Bacillati</taxon>
        <taxon>Cyanobacteriota</taxon>
        <taxon>Cyanophyceae</taxon>
        <taxon>Oscillatoriophycideae</taxon>
        <taxon>Chroococcales</taxon>
        <taxon>Microcystaceae</taxon>
        <taxon>Microcystis</taxon>
    </lineage>
</organism>
<dbReference type="Gene3D" id="1.20.120.1810">
    <property type="match status" value="1"/>
</dbReference>
<dbReference type="EMBL" id="SFAM01000160">
    <property type="protein sequence ID" value="TRV08595.1"/>
    <property type="molecule type" value="Genomic_DNA"/>
</dbReference>
<dbReference type="SUPFAM" id="SSF88659">
    <property type="entry name" value="Sigma3 and sigma4 domains of RNA polymerase sigma factors"/>
    <property type="match status" value="2"/>
</dbReference>
<evidence type="ECO:0000313" key="8">
    <source>
        <dbReference type="Proteomes" id="UP000315868"/>
    </source>
</evidence>
<dbReference type="Gene3D" id="1.10.601.10">
    <property type="entry name" value="RNA Polymerase Primary Sigma Factor"/>
    <property type="match status" value="1"/>
</dbReference>
<dbReference type="InterPro" id="IPR036388">
    <property type="entry name" value="WH-like_DNA-bd_sf"/>
</dbReference>
<dbReference type="InterPro" id="IPR007630">
    <property type="entry name" value="RNA_pol_sigma70_r4"/>
</dbReference>
<dbReference type="NCBIfam" id="TIGR02937">
    <property type="entry name" value="sigma70-ECF"/>
    <property type="match status" value="1"/>
</dbReference>
<dbReference type="NCBIfam" id="TIGR02997">
    <property type="entry name" value="Sig70-cyanoRpoD"/>
    <property type="match status" value="1"/>
</dbReference>
<dbReference type="InterPro" id="IPR009042">
    <property type="entry name" value="RNA_pol_sigma70_r1_2"/>
</dbReference>
<dbReference type="GO" id="GO:0003677">
    <property type="term" value="F:DNA binding"/>
    <property type="evidence" value="ECO:0007669"/>
    <property type="project" value="UniProtKB-KW"/>
</dbReference>
<dbReference type="InterPro" id="IPR014284">
    <property type="entry name" value="RNA_pol_sigma-70_dom"/>
</dbReference>
<dbReference type="Gene3D" id="1.10.10.10">
    <property type="entry name" value="Winged helix-like DNA-binding domain superfamily/Winged helix DNA-binding domain"/>
    <property type="match status" value="2"/>
</dbReference>
<keyword evidence="4" id="KW-0238">DNA-binding</keyword>
<dbReference type="Pfam" id="PF00140">
    <property type="entry name" value="Sigma70_r1_2"/>
    <property type="match status" value="1"/>
</dbReference>